<feature type="region of interest" description="Disordered" evidence="1">
    <location>
        <begin position="585"/>
        <end position="604"/>
    </location>
</feature>
<dbReference type="CDD" id="cd00160">
    <property type="entry name" value="RhoGEF"/>
    <property type="match status" value="1"/>
</dbReference>
<evidence type="ECO:0000313" key="5">
    <source>
        <dbReference type="RefSeq" id="XP_030754872.1"/>
    </source>
</evidence>
<dbReference type="FunCoup" id="A0A6J2XTK1">
    <property type="interactions" value="244"/>
</dbReference>
<feature type="region of interest" description="Disordered" evidence="1">
    <location>
        <begin position="1"/>
        <end position="22"/>
    </location>
</feature>
<feature type="domain" description="BRCT" evidence="3">
    <location>
        <begin position="129"/>
        <end position="199"/>
    </location>
</feature>
<organism evidence="4 5">
    <name type="scientific">Sitophilus oryzae</name>
    <name type="common">Rice weevil</name>
    <name type="synonym">Curculio oryzae</name>
    <dbReference type="NCBI Taxonomy" id="7048"/>
    <lineage>
        <taxon>Eukaryota</taxon>
        <taxon>Metazoa</taxon>
        <taxon>Ecdysozoa</taxon>
        <taxon>Arthropoda</taxon>
        <taxon>Hexapoda</taxon>
        <taxon>Insecta</taxon>
        <taxon>Pterygota</taxon>
        <taxon>Neoptera</taxon>
        <taxon>Endopterygota</taxon>
        <taxon>Coleoptera</taxon>
        <taxon>Polyphaga</taxon>
        <taxon>Cucujiformia</taxon>
        <taxon>Curculionidae</taxon>
        <taxon>Dryophthorinae</taxon>
        <taxon>Sitophilus</taxon>
    </lineage>
</organism>
<dbReference type="InterPro" id="IPR011993">
    <property type="entry name" value="PH-like_dom_sf"/>
</dbReference>
<dbReference type="SUPFAM" id="SSF48065">
    <property type="entry name" value="DBL homology domain (DH-domain)"/>
    <property type="match status" value="1"/>
</dbReference>
<sequence length="1161" mass="130185">MDENNAQIQSQGSVCSDSNGEDTYKNDGEPLCAADRRICLIGNLASDTKLHSVAESFGVPVVTSVNGFEYVFDDSCCTYYIIDSFEGDIYNALSKSRQTILGPTALQQLAAKEKKELPDNTRPLFNIAMRGVVVCFTGFRNKDELTKLVPLIHHMGGSIRRDMTAKVTHLIANSCGGDKYQYASTFKVPVMNLQWVVDSWDHRCDLDFSSSVDSFVSKYKLKPFHGAKVCFLGFPEEEKSHMTEVLEANGGLITSVDDPNCTHVVMENSEVYTLDAANTPLLSPKSNPNLKTFLSEQSEMVRTPNNNSISDLNCLETSTTSTAYLGTVHETSNNDDLVSEMDSICFEDQSLNTSSVVQRKRKFASPDSNTLVKRKREKCYSERRRKVSSFFKTPINYFANRRRTIDASTLSRSMNDSVVSTSGVFNVETLSNLSTCIESDDTPRTALRKSKKSLFSRTFSSSRFTRSKSKKSLMNSSKLSFSDDVDSVEKDMLNLSCFPDISLNPIPHIPSGYSGLSSESSQSARRPALAVVDETSVVERPDVNARAFVVKAEWFWTSVQKEYSLDEKEYLFDDYIEHAIATPGVRRDSRTGTPSSASRRKRKRIHETLQSLVQQTQSPALHKRRSSVSDAGLLSVSGSFLDCTVSPVSTTPGRRHSIKNDKGLLDKAESEETPQITSARHQVFLELVQTESNYVEILSIIVKLFKQYLEEMLDEDPLLNFTELNLIFGKLPPIHETHLKMLDELRWTKAHWNEERSIGDIIIKYSTELQRAYPPFINYFEEMKEVLTKCDQSKPRFHAFLKAMQTRPECGRQSLQELMIRPVQRLGSISLLLNDLLKHTPKPNPDHAALEQAMAALREVMTHINEDKRKTEGQVTLFNIFNDIDNCPPDIVSSHRNYITKVEVTQLGSSDGLSSKGSNLVLFLFSDQLEVCKKKSKAFNSMKSPSASVSSFQMAGKPVVKPYKHVKMMALNTIKRVIDIKETEDCQKVFSLVCRGSDDMKEKLFSFAMSDDDVDKVDFLKTLTRTMANNVCSADADKFMAYLEPQQLDIDTSDLSTNTLTKAFKFAKTRLKVGRTFSFNKSTPSKLKRAVSSMMSPFGSSTNLTPASQLANMRLASYSNINELGNNTENSNDPPPVAPMSVQPTRKVKSTSLNVNTFKRL</sequence>
<dbReference type="Pfam" id="PF00621">
    <property type="entry name" value="RhoGEF"/>
    <property type="match status" value="1"/>
</dbReference>
<feature type="region of interest" description="Disordered" evidence="1">
    <location>
        <begin position="1122"/>
        <end position="1148"/>
    </location>
</feature>
<dbReference type="InterPro" id="IPR035899">
    <property type="entry name" value="DBL_dom_sf"/>
</dbReference>
<dbReference type="Gene3D" id="2.30.29.30">
    <property type="entry name" value="Pleckstrin-homology domain (PH domain)/Phosphotyrosine-binding domain (PTB)"/>
    <property type="match status" value="1"/>
</dbReference>
<dbReference type="InterPro" id="IPR000219">
    <property type="entry name" value="DH_dom"/>
</dbReference>
<dbReference type="PROSITE" id="PS50010">
    <property type="entry name" value="DH_2"/>
    <property type="match status" value="1"/>
</dbReference>
<evidence type="ECO:0000313" key="4">
    <source>
        <dbReference type="Proteomes" id="UP000504635"/>
    </source>
</evidence>
<dbReference type="InterPro" id="IPR036420">
    <property type="entry name" value="BRCT_dom_sf"/>
</dbReference>
<dbReference type="CDD" id="cd01229">
    <property type="entry name" value="PH_Ect2"/>
    <property type="match status" value="1"/>
</dbReference>
<proteinExistence type="predicted"/>
<dbReference type="GO" id="GO:0000281">
    <property type="term" value="P:mitotic cytokinesis"/>
    <property type="evidence" value="ECO:0007669"/>
    <property type="project" value="TreeGrafter"/>
</dbReference>
<dbReference type="InParanoid" id="A0A6J2XTK1"/>
<dbReference type="OrthoDB" id="9997817at2759"/>
<dbReference type="Pfam" id="PF21242">
    <property type="entry name" value="ECT2_PH"/>
    <property type="match status" value="1"/>
</dbReference>
<dbReference type="SUPFAM" id="SSF52113">
    <property type="entry name" value="BRCT domain"/>
    <property type="match status" value="2"/>
</dbReference>
<feature type="compositionally biased region" description="Polar residues" evidence="1">
    <location>
        <begin position="1122"/>
        <end position="1132"/>
    </location>
</feature>
<dbReference type="Proteomes" id="UP000504635">
    <property type="component" value="Unplaced"/>
</dbReference>
<dbReference type="GO" id="GO:0007399">
    <property type="term" value="P:nervous system development"/>
    <property type="evidence" value="ECO:0007669"/>
    <property type="project" value="TreeGrafter"/>
</dbReference>
<keyword evidence="4" id="KW-1185">Reference proteome</keyword>
<evidence type="ECO:0000259" key="2">
    <source>
        <dbReference type="PROSITE" id="PS50010"/>
    </source>
</evidence>
<evidence type="ECO:0000256" key="1">
    <source>
        <dbReference type="SAM" id="MobiDB-lite"/>
    </source>
</evidence>
<dbReference type="GO" id="GO:0005096">
    <property type="term" value="F:GTPase activator activity"/>
    <property type="evidence" value="ECO:0007669"/>
    <property type="project" value="InterPro"/>
</dbReference>
<reference evidence="5" key="1">
    <citation type="submission" date="2025-08" db="UniProtKB">
        <authorList>
            <consortium name="RefSeq"/>
        </authorList>
    </citation>
    <scope>IDENTIFICATION</scope>
    <source>
        <tissue evidence="5">Gonads</tissue>
    </source>
</reference>
<dbReference type="GO" id="GO:0005085">
    <property type="term" value="F:guanyl-nucleotide exchange factor activity"/>
    <property type="evidence" value="ECO:0007669"/>
    <property type="project" value="InterPro"/>
</dbReference>
<gene>
    <name evidence="5" type="primary">LOC115881505</name>
</gene>
<dbReference type="PROSITE" id="PS50172">
    <property type="entry name" value="BRCT"/>
    <property type="match status" value="3"/>
</dbReference>
<dbReference type="PANTHER" id="PTHR16777:SF2">
    <property type="entry name" value="PROTEIN ECT2"/>
    <property type="match status" value="1"/>
</dbReference>
<feature type="domain" description="DH" evidence="2">
    <location>
        <begin position="679"/>
        <end position="867"/>
    </location>
</feature>
<dbReference type="PANTHER" id="PTHR16777">
    <property type="entry name" value="PROTEIN ECT2"/>
    <property type="match status" value="1"/>
</dbReference>
<name>A0A6J2XTK1_SITOR</name>
<dbReference type="Gene3D" id="1.20.900.10">
    <property type="entry name" value="Dbl homology (DH) domain"/>
    <property type="match status" value="1"/>
</dbReference>
<accession>A0A6J2XTK1</accession>
<dbReference type="SMART" id="SM00292">
    <property type="entry name" value="BRCT"/>
    <property type="match status" value="3"/>
</dbReference>
<dbReference type="CTD" id="38879"/>
<dbReference type="GO" id="GO:0005634">
    <property type="term" value="C:nucleus"/>
    <property type="evidence" value="ECO:0007669"/>
    <property type="project" value="InterPro"/>
</dbReference>
<dbReference type="KEGG" id="soy:115881505"/>
<evidence type="ECO:0000259" key="3">
    <source>
        <dbReference type="PROSITE" id="PS50172"/>
    </source>
</evidence>
<dbReference type="SMART" id="SM00325">
    <property type="entry name" value="RhoGEF"/>
    <property type="match status" value="1"/>
</dbReference>
<dbReference type="InterPro" id="IPR026817">
    <property type="entry name" value="Ect2"/>
</dbReference>
<dbReference type="RefSeq" id="XP_030754872.1">
    <property type="nucleotide sequence ID" value="XM_030899012.1"/>
</dbReference>
<dbReference type="AlphaFoldDB" id="A0A6J2XTK1"/>
<protein>
    <submittedName>
        <fullName evidence="5">Protein ECT2 isoform X1</fullName>
    </submittedName>
</protein>
<dbReference type="InterPro" id="IPR049395">
    <property type="entry name" value="ECT2_PH"/>
</dbReference>
<dbReference type="GO" id="GO:2000431">
    <property type="term" value="P:regulation of cytokinesis, actomyosin contractile ring assembly"/>
    <property type="evidence" value="ECO:0007669"/>
    <property type="project" value="InterPro"/>
</dbReference>
<feature type="domain" description="BRCT" evidence="3">
    <location>
        <begin position="219"/>
        <end position="277"/>
    </location>
</feature>
<dbReference type="CDD" id="cd17733">
    <property type="entry name" value="BRCT_Ect2_rpt1"/>
    <property type="match status" value="1"/>
</dbReference>
<dbReference type="InterPro" id="IPR001357">
    <property type="entry name" value="BRCT_dom"/>
</dbReference>
<dbReference type="Pfam" id="PF00533">
    <property type="entry name" value="BRCT"/>
    <property type="match status" value="1"/>
</dbReference>
<dbReference type="Gene3D" id="3.40.50.10190">
    <property type="entry name" value="BRCT domain"/>
    <property type="match status" value="3"/>
</dbReference>
<dbReference type="SUPFAM" id="SSF50729">
    <property type="entry name" value="PH domain-like"/>
    <property type="match status" value="1"/>
</dbReference>
<feature type="domain" description="BRCT" evidence="3">
    <location>
        <begin position="549"/>
        <end position="572"/>
    </location>
</feature>
<dbReference type="Pfam" id="PF12738">
    <property type="entry name" value="PTCB-BRCT"/>
    <property type="match status" value="1"/>
</dbReference>
<feature type="compositionally biased region" description="Polar residues" evidence="1">
    <location>
        <begin position="1"/>
        <end position="18"/>
    </location>
</feature>
<dbReference type="GO" id="GO:0005938">
    <property type="term" value="C:cell cortex"/>
    <property type="evidence" value="ECO:0007669"/>
    <property type="project" value="TreeGrafter"/>
</dbReference>
<dbReference type="GeneID" id="115881505"/>